<dbReference type="AlphaFoldDB" id="A0A6C2TYH8"/>
<sequence length="119" mass="13904">MKAERMWQKVLEEFPADAPADRIESTARVLEGMSYEPVLLLKTPGFLRMGRNDLEHEIGRVHEMTIKEMMAEGFSENANFNEFKGKHLQLLVYHYGLLCRLRTDDPTAWDIVNELYEDD</sequence>
<organism evidence="1 2">
    <name type="scientific">Pontiella desulfatans</name>
    <dbReference type="NCBI Taxonomy" id="2750659"/>
    <lineage>
        <taxon>Bacteria</taxon>
        <taxon>Pseudomonadati</taxon>
        <taxon>Kiritimatiellota</taxon>
        <taxon>Kiritimatiellia</taxon>
        <taxon>Kiritimatiellales</taxon>
        <taxon>Pontiellaceae</taxon>
        <taxon>Pontiella</taxon>
    </lineage>
</organism>
<keyword evidence="2" id="KW-1185">Reference proteome</keyword>
<dbReference type="EMBL" id="CAAHFG010000001">
    <property type="protein sequence ID" value="VGO12702.1"/>
    <property type="molecule type" value="Genomic_DNA"/>
</dbReference>
<gene>
    <name evidence="1" type="ORF">PDESU_01256</name>
</gene>
<dbReference type="Proteomes" id="UP000366872">
    <property type="component" value="Unassembled WGS sequence"/>
</dbReference>
<accession>A0A6C2TYH8</accession>
<protein>
    <submittedName>
        <fullName evidence="1">Uncharacterized protein</fullName>
    </submittedName>
</protein>
<name>A0A6C2TYH8_PONDE</name>
<reference evidence="1 2" key="1">
    <citation type="submission" date="2019-04" db="EMBL/GenBank/DDBJ databases">
        <authorList>
            <person name="Van Vliet M D."/>
        </authorList>
    </citation>
    <scope>NUCLEOTIDE SEQUENCE [LARGE SCALE GENOMIC DNA]</scope>
    <source>
        <strain evidence="1 2">F1</strain>
    </source>
</reference>
<evidence type="ECO:0000313" key="2">
    <source>
        <dbReference type="Proteomes" id="UP000366872"/>
    </source>
</evidence>
<dbReference type="RefSeq" id="WP_136078345.1">
    <property type="nucleotide sequence ID" value="NZ_CAAHFG010000001.1"/>
</dbReference>
<evidence type="ECO:0000313" key="1">
    <source>
        <dbReference type="EMBL" id="VGO12702.1"/>
    </source>
</evidence>
<proteinExistence type="predicted"/>